<dbReference type="AlphaFoldDB" id="D5BP20"/>
<dbReference type="Proteomes" id="UP000007460">
    <property type="component" value="Chromosome"/>
</dbReference>
<dbReference type="HOGENOM" id="CLU_688617_0_0_5"/>
<sequence length="324" mass="35131">MQLHNKGFRPQQSVSNNPWPLIALILAACSGGGGGGCKVPSSISVASTTPRPDPSPASSPEVLTASYPTVRFLPNDTGEQTGTISENKSRFFIDEASSTDLIRQVVGTTVTIQNINVVSPQKAIITGGFTDALGRRSSVDFEFIVSGEDAHLIQIQKYGDTALLFHILSSPDYENPKDTDGNNIYRVKATVKYGEQSVSEFFNLHILDVAEETSLAISGNSNSSSGFASEDLNANIKIEVKINEGETLIFSLENAPNSIEGEDKDDVEIVARDENNFELRFKQPTDHSNPTDQDGNNIYEFQFDGGSLSENLAFEVEVVSLEMV</sequence>
<evidence type="ECO:0000313" key="2">
    <source>
        <dbReference type="Proteomes" id="UP000007460"/>
    </source>
</evidence>
<dbReference type="EMBL" id="CP001751">
    <property type="protein sequence ID" value="ADE40454.1"/>
    <property type="molecule type" value="Genomic_DNA"/>
</dbReference>
<name>D5BP20_PUNMI</name>
<dbReference type="PROSITE" id="PS51257">
    <property type="entry name" value="PROKAR_LIPOPROTEIN"/>
    <property type="match status" value="1"/>
</dbReference>
<reference evidence="1 2" key="1">
    <citation type="journal article" date="2010" name="J. Bacteriol.">
        <title>Complete genome sequence of "Candidatus Puniceispirillum marinum" IMCC1322, a representative of the SAR116 clade in the Alphaproteobacteria.</title>
        <authorList>
            <person name="Oh H.M."/>
            <person name="Kwon K.K."/>
            <person name="Kang I."/>
            <person name="Kang S.G."/>
            <person name="Lee J.H."/>
            <person name="Kim S.J."/>
            <person name="Cho J.C."/>
        </authorList>
    </citation>
    <scope>NUCLEOTIDE SEQUENCE [LARGE SCALE GENOMIC DNA]</scope>
    <source>
        <strain evidence="1 2">IMCC1322</strain>
    </source>
</reference>
<dbReference type="KEGG" id="apb:SAR116_2211"/>
<evidence type="ECO:0000313" key="1">
    <source>
        <dbReference type="EMBL" id="ADE40454.1"/>
    </source>
</evidence>
<gene>
    <name evidence="1" type="ordered locus">SAR116_2211</name>
</gene>
<proteinExistence type="predicted"/>
<keyword evidence="2" id="KW-1185">Reference proteome</keyword>
<protein>
    <submittedName>
        <fullName evidence="1">Serralysin</fullName>
    </submittedName>
</protein>
<accession>D5BP20</accession>
<dbReference type="eggNOG" id="COG3210">
    <property type="taxonomic scope" value="Bacteria"/>
</dbReference>
<organism evidence="1 2">
    <name type="scientific">Puniceispirillum marinum (strain IMCC1322)</name>
    <dbReference type="NCBI Taxonomy" id="488538"/>
    <lineage>
        <taxon>Bacteria</taxon>
        <taxon>Pseudomonadati</taxon>
        <taxon>Pseudomonadota</taxon>
        <taxon>Alphaproteobacteria</taxon>
        <taxon>Candidatus Puniceispirillales</taxon>
        <taxon>Candidatus Puniceispirillaceae</taxon>
        <taxon>Candidatus Puniceispirillum</taxon>
    </lineage>
</organism>